<reference evidence="1 2" key="1">
    <citation type="journal article" date="2017" name="ISME J.">
        <title>Energy and carbon metabolisms in a deep terrestrial subsurface fluid microbial community.</title>
        <authorList>
            <person name="Momper L."/>
            <person name="Jungbluth S.P."/>
            <person name="Lee M.D."/>
            <person name="Amend J.P."/>
        </authorList>
    </citation>
    <scope>NUCLEOTIDE SEQUENCE [LARGE SCALE GENOMIC DNA]</scope>
    <source>
        <strain evidence="1">SURF_29</strain>
    </source>
</reference>
<protein>
    <submittedName>
        <fullName evidence="1">Uncharacterized protein</fullName>
    </submittedName>
</protein>
<gene>
    <name evidence="1" type="ORF">C4544_01405</name>
</gene>
<accession>A0A419DFM1</accession>
<proteinExistence type="predicted"/>
<sequence length="81" mass="9328">MTEQTANDCEQVAKQLTDLAAEIREGNTDAFLEYWHTEGTEEGDAKIFAVREMILLRYYRRKEELGSDSGEEAQTEKEPLK</sequence>
<comment type="caution">
    <text evidence="1">The sequence shown here is derived from an EMBL/GenBank/DDBJ whole genome shotgun (WGS) entry which is preliminary data.</text>
</comment>
<evidence type="ECO:0000313" key="2">
    <source>
        <dbReference type="Proteomes" id="UP000285655"/>
    </source>
</evidence>
<dbReference type="Proteomes" id="UP000285655">
    <property type="component" value="Unassembled WGS sequence"/>
</dbReference>
<name>A0A419DFM1_9BACT</name>
<evidence type="ECO:0000313" key="1">
    <source>
        <dbReference type="EMBL" id="RJO61923.1"/>
    </source>
</evidence>
<dbReference type="EMBL" id="QZJW01000007">
    <property type="protein sequence ID" value="RJO61923.1"/>
    <property type="molecule type" value="Genomic_DNA"/>
</dbReference>
<dbReference type="AlphaFoldDB" id="A0A419DFM1"/>
<organism evidence="1 2">
    <name type="scientific">candidate division WS5 bacterium</name>
    <dbReference type="NCBI Taxonomy" id="2093353"/>
    <lineage>
        <taxon>Bacteria</taxon>
        <taxon>candidate division WS5</taxon>
    </lineage>
</organism>